<dbReference type="SUPFAM" id="SSF52540">
    <property type="entry name" value="P-loop containing nucleoside triphosphate hydrolases"/>
    <property type="match status" value="1"/>
</dbReference>
<proteinExistence type="predicted"/>
<reference evidence="7 8" key="1">
    <citation type="journal article" date="2011" name="Proc. Natl. Acad. Sci. U.S.A.">
        <title>Niche of harmful alga Aureococcus anophagefferens revealed through ecogenomics.</title>
        <authorList>
            <person name="Gobler C.J."/>
            <person name="Berry D.L."/>
            <person name="Dyhrman S.T."/>
            <person name="Wilhelm S.W."/>
            <person name="Salamov A."/>
            <person name="Lobanov A.V."/>
            <person name="Zhang Y."/>
            <person name="Collier J.L."/>
            <person name="Wurch L.L."/>
            <person name="Kustka A.B."/>
            <person name="Dill B.D."/>
            <person name="Shah M."/>
            <person name="VerBerkmoes N.C."/>
            <person name="Kuo A."/>
            <person name="Terry A."/>
            <person name="Pangilinan J."/>
            <person name="Lindquist E.A."/>
            <person name="Lucas S."/>
            <person name="Paulsen I.T."/>
            <person name="Hattenrath-Lehmann T.K."/>
            <person name="Talmage S.C."/>
            <person name="Walker E.A."/>
            <person name="Koch F."/>
            <person name="Burson A.M."/>
            <person name="Marcoval M.A."/>
            <person name="Tang Y.Z."/>
            <person name="Lecleir G.R."/>
            <person name="Coyne K.J."/>
            <person name="Berg G.M."/>
            <person name="Bertrand E.M."/>
            <person name="Saito M.A."/>
            <person name="Gladyshev V.N."/>
            <person name="Grigoriev I.V."/>
        </authorList>
    </citation>
    <scope>NUCLEOTIDE SEQUENCE [LARGE SCALE GENOMIC DNA]</scope>
    <source>
        <strain evidence="8">CCMP 1984</strain>
    </source>
</reference>
<dbReference type="InterPro" id="IPR050352">
    <property type="entry name" value="ABCG_transporters"/>
</dbReference>
<evidence type="ECO:0000313" key="7">
    <source>
        <dbReference type="EMBL" id="EGB06077.1"/>
    </source>
</evidence>
<evidence type="ECO:0000256" key="1">
    <source>
        <dbReference type="ARBA" id="ARBA00004141"/>
    </source>
</evidence>
<sequence>MERADVRARLLSGGQRKRLSLGLELIHSPAVLLADEPTSGLDSVAAAATTQLLLEHSAEMTVAAVVHQPSIAVFLKFARVAVLAGGRLCYDGATADVAAFF</sequence>
<evidence type="ECO:0000256" key="5">
    <source>
        <dbReference type="ARBA" id="ARBA00023136"/>
    </source>
</evidence>
<evidence type="ECO:0000256" key="2">
    <source>
        <dbReference type="ARBA" id="ARBA00022448"/>
    </source>
</evidence>
<dbReference type="PANTHER" id="PTHR48041:SF139">
    <property type="entry name" value="PROTEIN SCARLET"/>
    <property type="match status" value="1"/>
</dbReference>
<dbReference type="Proteomes" id="UP000002729">
    <property type="component" value="Unassembled WGS sequence"/>
</dbReference>
<evidence type="ECO:0000259" key="6">
    <source>
        <dbReference type="Pfam" id="PF00005"/>
    </source>
</evidence>
<feature type="non-terminal residue" evidence="7">
    <location>
        <position position="101"/>
    </location>
</feature>
<evidence type="ECO:0000256" key="4">
    <source>
        <dbReference type="ARBA" id="ARBA00022989"/>
    </source>
</evidence>
<dbReference type="AlphaFoldDB" id="F0YFN8"/>
<dbReference type="GO" id="GO:0005524">
    <property type="term" value="F:ATP binding"/>
    <property type="evidence" value="ECO:0007669"/>
    <property type="project" value="InterPro"/>
</dbReference>
<keyword evidence="8" id="KW-1185">Reference proteome</keyword>
<gene>
    <name evidence="7" type="primary">ABC21</name>
    <name evidence="7" type="ORF">AURANDRAFT_30025</name>
</gene>
<accession>F0YFN8</accession>
<dbReference type="KEGG" id="aaf:AURANDRAFT_30025"/>
<dbReference type="eggNOG" id="KOG0061">
    <property type="taxonomic scope" value="Eukaryota"/>
</dbReference>
<evidence type="ECO:0000313" key="8">
    <source>
        <dbReference type="Proteomes" id="UP000002729"/>
    </source>
</evidence>
<keyword evidence="4" id="KW-1133">Transmembrane helix</keyword>
<keyword evidence="2" id="KW-0813">Transport</keyword>
<organism evidence="8">
    <name type="scientific">Aureococcus anophagefferens</name>
    <name type="common">Harmful bloom alga</name>
    <dbReference type="NCBI Taxonomy" id="44056"/>
    <lineage>
        <taxon>Eukaryota</taxon>
        <taxon>Sar</taxon>
        <taxon>Stramenopiles</taxon>
        <taxon>Ochrophyta</taxon>
        <taxon>Pelagophyceae</taxon>
        <taxon>Pelagomonadales</taxon>
        <taxon>Pelagomonadaceae</taxon>
        <taxon>Aureococcus</taxon>
    </lineage>
</organism>
<keyword evidence="3" id="KW-0812">Transmembrane</keyword>
<dbReference type="GO" id="GO:0016887">
    <property type="term" value="F:ATP hydrolysis activity"/>
    <property type="evidence" value="ECO:0007669"/>
    <property type="project" value="InterPro"/>
</dbReference>
<dbReference type="GO" id="GO:0042626">
    <property type="term" value="F:ATPase-coupled transmembrane transporter activity"/>
    <property type="evidence" value="ECO:0007669"/>
    <property type="project" value="TreeGrafter"/>
</dbReference>
<comment type="subcellular location">
    <subcellularLocation>
        <location evidence="1">Membrane</location>
        <topology evidence="1">Multi-pass membrane protein</topology>
    </subcellularLocation>
</comment>
<dbReference type="PANTHER" id="PTHR48041">
    <property type="entry name" value="ABC TRANSPORTER G FAMILY MEMBER 28"/>
    <property type="match status" value="1"/>
</dbReference>
<dbReference type="GO" id="GO:0016020">
    <property type="term" value="C:membrane"/>
    <property type="evidence" value="ECO:0007669"/>
    <property type="project" value="UniProtKB-SubCell"/>
</dbReference>
<dbReference type="OrthoDB" id="205613at2759"/>
<dbReference type="Gene3D" id="3.40.50.300">
    <property type="entry name" value="P-loop containing nucleotide triphosphate hydrolases"/>
    <property type="match status" value="1"/>
</dbReference>
<dbReference type="OMA" id="HILVTIH"/>
<keyword evidence="5" id="KW-0472">Membrane</keyword>
<dbReference type="Pfam" id="PF00005">
    <property type="entry name" value="ABC_tran"/>
    <property type="match status" value="1"/>
</dbReference>
<dbReference type="InterPro" id="IPR027417">
    <property type="entry name" value="P-loop_NTPase"/>
</dbReference>
<dbReference type="InterPro" id="IPR003439">
    <property type="entry name" value="ABC_transporter-like_ATP-bd"/>
</dbReference>
<dbReference type="RefSeq" id="XP_009039331.1">
    <property type="nucleotide sequence ID" value="XM_009041083.1"/>
</dbReference>
<feature type="domain" description="ABC transporter" evidence="6">
    <location>
        <begin position="5"/>
        <end position="39"/>
    </location>
</feature>
<dbReference type="InParanoid" id="F0YFN8"/>
<evidence type="ECO:0000256" key="3">
    <source>
        <dbReference type="ARBA" id="ARBA00022692"/>
    </source>
</evidence>
<dbReference type="EMBL" id="GL833137">
    <property type="protein sequence ID" value="EGB06077.1"/>
    <property type="molecule type" value="Genomic_DNA"/>
</dbReference>
<name>F0YFN8_AURAN</name>
<dbReference type="GeneID" id="20220822"/>
<protein>
    <submittedName>
        <fullName evidence="7">Uncharacterized protein ABC21</fullName>
    </submittedName>
</protein>